<feature type="transmembrane region" description="Helical" evidence="6">
    <location>
        <begin position="40"/>
        <end position="61"/>
    </location>
</feature>
<evidence type="ECO:0000256" key="1">
    <source>
        <dbReference type="ARBA" id="ARBA00004167"/>
    </source>
</evidence>
<evidence type="ECO:0000256" key="5">
    <source>
        <dbReference type="ARBA" id="ARBA00023136"/>
    </source>
</evidence>
<protein>
    <recommendedName>
        <fullName evidence="9">LemA family protein</fullName>
    </recommendedName>
</protein>
<proteinExistence type="inferred from homology"/>
<keyword evidence="4 6" id="KW-1133">Transmembrane helix</keyword>
<evidence type="ECO:0000256" key="3">
    <source>
        <dbReference type="ARBA" id="ARBA00022692"/>
    </source>
</evidence>
<dbReference type="InterPro" id="IPR007156">
    <property type="entry name" value="MamQ_LemA"/>
</dbReference>
<keyword evidence="8" id="KW-1185">Reference proteome</keyword>
<comment type="subcellular location">
    <subcellularLocation>
        <location evidence="1">Membrane</location>
        <topology evidence="1">Single-pass membrane protein</topology>
    </subcellularLocation>
</comment>
<comment type="similarity">
    <text evidence="2">Belongs to the LemA family.</text>
</comment>
<accession>A0ABP3UTE7</accession>
<keyword evidence="3 6" id="KW-0812">Transmembrane</keyword>
<dbReference type="Gene3D" id="1.20.1440.20">
    <property type="entry name" value="LemA-like domain"/>
    <property type="match status" value="1"/>
</dbReference>
<comment type="caution">
    <text evidence="7">The sequence shown here is derived from an EMBL/GenBank/DDBJ whole genome shotgun (WGS) entry which is preliminary data.</text>
</comment>
<reference evidence="8" key="1">
    <citation type="journal article" date="2019" name="Int. J. Syst. Evol. Microbiol.">
        <title>The Global Catalogue of Microorganisms (GCM) 10K type strain sequencing project: providing services to taxonomists for standard genome sequencing and annotation.</title>
        <authorList>
            <consortium name="The Broad Institute Genomics Platform"/>
            <consortium name="The Broad Institute Genome Sequencing Center for Infectious Disease"/>
            <person name="Wu L."/>
            <person name="Ma J."/>
        </authorList>
    </citation>
    <scope>NUCLEOTIDE SEQUENCE [LARGE SCALE GENOMIC DNA]</scope>
    <source>
        <strain evidence="8">JCM 15503</strain>
    </source>
</reference>
<sequence length="219" mass="24189">MSLFAPEIWQGALAASDPASEPATSAAWPSWLQLTHVGHVGGWLLELALILVIAFWMVGAYNRLMRLRNALGQAWVQIDELLVRRAAALDMLLAAVREPLADEAGSLQVLMQAQERQRQAALAMRPRPYRALLVAAWVAAERDMASPMARLHALLEQQPTLDEQPGVHASRQQLTELAARLVYARQSFSDAAAAYNQALTEFPTRLLTRLFGFRAAAKL</sequence>
<evidence type="ECO:0000313" key="8">
    <source>
        <dbReference type="Proteomes" id="UP001500279"/>
    </source>
</evidence>
<name>A0ABP3UTE7_9BURK</name>
<dbReference type="EMBL" id="BAAAEW010000004">
    <property type="protein sequence ID" value="GAA0742143.1"/>
    <property type="molecule type" value="Genomic_DNA"/>
</dbReference>
<dbReference type="Proteomes" id="UP001500279">
    <property type="component" value="Unassembled WGS sequence"/>
</dbReference>
<evidence type="ECO:0000256" key="2">
    <source>
        <dbReference type="ARBA" id="ARBA00008854"/>
    </source>
</evidence>
<keyword evidence="5 6" id="KW-0472">Membrane</keyword>
<dbReference type="Pfam" id="PF04011">
    <property type="entry name" value="LemA"/>
    <property type="match status" value="1"/>
</dbReference>
<dbReference type="RefSeq" id="WP_170201040.1">
    <property type="nucleotide sequence ID" value="NZ_BAAAEW010000004.1"/>
</dbReference>
<dbReference type="PANTHER" id="PTHR34478">
    <property type="entry name" value="PROTEIN LEMA"/>
    <property type="match status" value="1"/>
</dbReference>
<evidence type="ECO:0008006" key="9">
    <source>
        <dbReference type="Google" id="ProtNLM"/>
    </source>
</evidence>
<evidence type="ECO:0000256" key="4">
    <source>
        <dbReference type="ARBA" id="ARBA00022989"/>
    </source>
</evidence>
<organism evidence="7 8">
    <name type="scientific">Ideonella azotifigens</name>
    <dbReference type="NCBI Taxonomy" id="513160"/>
    <lineage>
        <taxon>Bacteria</taxon>
        <taxon>Pseudomonadati</taxon>
        <taxon>Pseudomonadota</taxon>
        <taxon>Betaproteobacteria</taxon>
        <taxon>Burkholderiales</taxon>
        <taxon>Sphaerotilaceae</taxon>
        <taxon>Ideonella</taxon>
    </lineage>
</organism>
<evidence type="ECO:0000256" key="6">
    <source>
        <dbReference type="SAM" id="Phobius"/>
    </source>
</evidence>
<evidence type="ECO:0000313" key="7">
    <source>
        <dbReference type="EMBL" id="GAA0742143.1"/>
    </source>
</evidence>
<gene>
    <name evidence="7" type="ORF">GCM10009107_05330</name>
</gene>
<dbReference type="PANTHER" id="PTHR34478:SF1">
    <property type="entry name" value="PROTEIN LEMA"/>
    <property type="match status" value="1"/>
</dbReference>
<dbReference type="SUPFAM" id="SSF140478">
    <property type="entry name" value="LemA-like"/>
    <property type="match status" value="1"/>
</dbReference>
<dbReference type="InterPro" id="IPR023353">
    <property type="entry name" value="LemA-like_dom_sf"/>
</dbReference>